<dbReference type="EMBL" id="JANAKD010000105">
    <property type="protein sequence ID" value="KAJ3497544.1"/>
    <property type="molecule type" value="Genomic_DNA"/>
</dbReference>
<proteinExistence type="predicted"/>
<dbReference type="Proteomes" id="UP001148737">
    <property type="component" value="Unassembled WGS sequence"/>
</dbReference>
<organism evidence="1 2">
    <name type="scientific">Lecanicillium saksenae</name>
    <dbReference type="NCBI Taxonomy" id="468837"/>
    <lineage>
        <taxon>Eukaryota</taxon>
        <taxon>Fungi</taxon>
        <taxon>Dikarya</taxon>
        <taxon>Ascomycota</taxon>
        <taxon>Pezizomycotina</taxon>
        <taxon>Sordariomycetes</taxon>
        <taxon>Hypocreomycetidae</taxon>
        <taxon>Hypocreales</taxon>
        <taxon>Cordycipitaceae</taxon>
        <taxon>Lecanicillium</taxon>
    </lineage>
</organism>
<evidence type="ECO:0000313" key="2">
    <source>
        <dbReference type="Proteomes" id="UP001148737"/>
    </source>
</evidence>
<evidence type="ECO:0000313" key="1">
    <source>
        <dbReference type="EMBL" id="KAJ3497544.1"/>
    </source>
</evidence>
<accession>A0ACC1R4J3</accession>
<name>A0ACC1R4J3_9HYPO</name>
<reference evidence="1" key="1">
    <citation type="submission" date="2022-07" db="EMBL/GenBank/DDBJ databases">
        <title>Genome Sequence of Lecanicillium saksenae.</title>
        <authorList>
            <person name="Buettner E."/>
        </authorList>
    </citation>
    <scope>NUCLEOTIDE SEQUENCE</scope>
    <source>
        <strain evidence="1">VT-O1</strain>
    </source>
</reference>
<sequence>MSCRNENSFGPAVEGCRGDFDFTAFFEQVVFTLLPACAFVPLSAASIFSLLKRPAVVQAALFSHFKLAITCVNAILRLVVLVLGSHGAYSAISNRQISVTASAVDFIAALFLIAISRLSHSRSVRPSPLVSFYLLTTLLLDVATVRTAWLLPPLQVQRSYSTILTSATAVKAVIFVAESWEKKNWLLIDRKQLSPEETSGLPSLGVFAWLYQLFMNGFRGVLSLDSLYPLDRAMSTELMAVKFQNTLNKHPLSRKKHALLWVLCRALYKELMFPIAPRLVFLASGFCQPYLIDTLLDFLGRNQEERRKSHSYGLILATMLTYSTIAISAALYWYLQERFVLRVRGCLVLAIYRKSTELESSASGDTGVLTLMSTDVERIAVGILSLHEFWANLVQVGIACWLLQGKLGSAFVAPVLIVLVCTLSTIWAGKLVAPSQRAWMQAIQTRVGVISDAISQMKLIKMSGMVKPVQNYIQDLREKDLALGGRWRLLIAFTSSISQVPMEISPVITFAFTSKHLDARTIFVSLAYTSLLASPLTVLLQKIPQLVSALACLGRVQDFLEREARIDPRSLDAPPENTKTSSTPLNAAEMLLGDIPMRKLRSNPIPQMSLTISNANFGWTKGKYTLRNVNIGIPSGRLTVVTGEVGSGKSTLCRAMLGEVPVADGSLHILQDTAIGYCDQQPFLSNASIRDNIVACNEYDEGRYQKVLRATMLHVDLLALALGDQTIVGSGGISLSGGQRQRLSIARALYNFGSDILIFDDVLSGLDAITEEWVFRHVFGPQGLATQNNRTVILCTHNMRHVSSAHHLLKITSGGKVTEQRSDNVRITGVDDPELPSETVGPIPLTTAIPAGSKDGPGQNTSPDRARQMGDVTVYKHYIKTISILPWTIFLVSGCCFGFLANYPRVWLSKWTEDLSQPDGPHHPQSYYMGIYALLQVSCWISSIVTTLTVLTAIIRQSGSALHEAALATVINASLTLFTKTDLGVIVNHFSQDINMIDSQLPISLINIILDLTNIIGMGAVLASSSPWLTLSYPGLIGILWVVQHFYLRTSRQLRLLDLEAKSPLYSHFLDTAKGIATIRAFGWVQQNIERNAVLLDRSQRTTYLLAMIQRWLHLALSLIVMITATIMVALMTQLGTGAAISGASLVTLMTLSQSLIDVVRFYTSFETSIGAVSRLRTFSETTKSEARSGVSIPPLETWPHTGQITVTNVWASYTNETSAYCLRGLNAQILPGEKVALCGRTGSGKSSFILMLLGLLEPIDENEHATRLSIDGESLSSVERQCMRERLITIPQEPVFLPSGSTIAQNLDPLDMASEDQRERVLKDVGLWYIVEDLGGDLQAVFQASSLSHGQRQLLSLARAVLKRRVTRRSVLLLDEFTSSVDAETERDMMKIIFEEFRDCTVIMVSHRLDVVVEMFDRVLVMEKGQLVESGDPRTLQQVPGGWFARLLESSKKSND</sequence>
<gene>
    <name evidence="1" type="ORF">NLG97_g1819</name>
</gene>
<keyword evidence="2" id="KW-1185">Reference proteome</keyword>
<comment type="caution">
    <text evidence="1">The sequence shown here is derived from an EMBL/GenBank/DDBJ whole genome shotgun (WGS) entry which is preliminary data.</text>
</comment>
<protein>
    <submittedName>
        <fullName evidence="1">Uncharacterized protein</fullName>
    </submittedName>
</protein>